<evidence type="ECO:0000313" key="1">
    <source>
        <dbReference type="EMBL" id="MCV9389150.1"/>
    </source>
</evidence>
<keyword evidence="2" id="KW-1185">Reference proteome</keyword>
<protein>
    <recommendedName>
        <fullName evidence="3">Apea-like HEPN domain-containing protein</fullName>
    </recommendedName>
</protein>
<sequence>MRAVIKNATETHYGNLIWMPPYLYPKYELEKAIKAMETMGYYISCFPEGDGLCFKHETKPEKEIFNDFKVNFRWMVIKEYSRGEEFNFQKDILDYQIIIMPISRLRCENIIHAGKYSIYPNDEFPFNTINIKASKNPLRDHVTSLTQVSVDTYRSHPIIVFTTKLIDHDSYNSMDQTQDEGLIKKLSQETDLIMDLVKYYHGEYFHPEYMVANTGLWAEKYSTAMIYFPKQNVAHIQAREVEVKTFIKSLGIDLIHNDFIEINPMLNFEINETGNIAKHALRLNSTILETDDLTMKFSMIMTLFEHMANPYEYEKFQIVKGKIGLHATSNKTNYHKLMQRFEELTAGLKKNDGSKDRILGVRTSIIHLGKRIEDLIPIKENQKKLFEELQSYTKSVIDDMISFSHLTWDEFELEREKLKLNLKI</sequence>
<name>A0ABT3CZP3_9BACT</name>
<proteinExistence type="predicted"/>
<gene>
    <name evidence="1" type="ORF">N7U62_20965</name>
</gene>
<dbReference type="RefSeq" id="WP_264140073.1">
    <property type="nucleotide sequence ID" value="NZ_JAOYOD010000001.1"/>
</dbReference>
<evidence type="ECO:0008006" key="3">
    <source>
        <dbReference type="Google" id="ProtNLM"/>
    </source>
</evidence>
<dbReference type="Proteomes" id="UP001300692">
    <property type="component" value="Unassembled WGS sequence"/>
</dbReference>
<dbReference type="EMBL" id="JAOYOD010000001">
    <property type="protein sequence ID" value="MCV9389150.1"/>
    <property type="molecule type" value="Genomic_DNA"/>
</dbReference>
<comment type="caution">
    <text evidence="1">The sequence shown here is derived from an EMBL/GenBank/DDBJ whole genome shotgun (WGS) entry which is preliminary data.</text>
</comment>
<reference evidence="1 2" key="1">
    <citation type="submission" date="2022-10" db="EMBL/GenBank/DDBJ databases">
        <title>Comparative genomics and taxonomic characterization of three novel marine species of genus Reichenbachiella exhibiting antioxidant and polysaccharide degradation activities.</title>
        <authorList>
            <person name="Muhammad N."/>
            <person name="Lee Y.-J."/>
            <person name="Ko J."/>
            <person name="Kim S.-G."/>
        </authorList>
    </citation>
    <scope>NUCLEOTIDE SEQUENCE [LARGE SCALE GENOMIC DNA]</scope>
    <source>
        <strain evidence="1 2">ABR2-5</strain>
    </source>
</reference>
<accession>A0ABT3CZP3</accession>
<organism evidence="1 2">
    <name type="scientific">Reichenbachiella ulvae</name>
    <dbReference type="NCBI Taxonomy" id="2980104"/>
    <lineage>
        <taxon>Bacteria</taxon>
        <taxon>Pseudomonadati</taxon>
        <taxon>Bacteroidota</taxon>
        <taxon>Cytophagia</taxon>
        <taxon>Cytophagales</taxon>
        <taxon>Reichenbachiellaceae</taxon>
        <taxon>Reichenbachiella</taxon>
    </lineage>
</organism>
<evidence type="ECO:0000313" key="2">
    <source>
        <dbReference type="Proteomes" id="UP001300692"/>
    </source>
</evidence>